<gene>
    <name evidence="2" type="ORF">N787_12175</name>
</gene>
<feature type="signal peptide" evidence="1">
    <location>
        <begin position="1"/>
        <end position="22"/>
    </location>
</feature>
<accession>A0A091B2D0</accession>
<reference evidence="2 3" key="1">
    <citation type="submission" date="2013-09" db="EMBL/GenBank/DDBJ databases">
        <title>Genome sequencing of Arenimonas metalli.</title>
        <authorList>
            <person name="Chen F."/>
            <person name="Wang G."/>
        </authorList>
    </citation>
    <scope>NUCLEOTIDE SEQUENCE [LARGE SCALE GENOMIC DNA]</scope>
    <source>
        <strain evidence="2 3">CF5-1</strain>
    </source>
</reference>
<evidence type="ECO:0000313" key="3">
    <source>
        <dbReference type="Proteomes" id="UP000029393"/>
    </source>
</evidence>
<dbReference type="PATRIC" id="fig|1384056.3.peg.1763"/>
<evidence type="ECO:0008006" key="4">
    <source>
        <dbReference type="Google" id="ProtNLM"/>
    </source>
</evidence>
<evidence type="ECO:0000313" key="2">
    <source>
        <dbReference type="EMBL" id="KFN45722.1"/>
    </source>
</evidence>
<feature type="chain" id="PRO_5001871154" description="Haemolysin activator HlyB C-terminal domain-containing protein" evidence="1">
    <location>
        <begin position="23"/>
        <end position="328"/>
    </location>
</feature>
<proteinExistence type="predicted"/>
<dbReference type="eggNOG" id="ENOG50309GT">
    <property type="taxonomic scope" value="Bacteria"/>
</dbReference>
<dbReference type="EMBL" id="AVCK01000024">
    <property type="protein sequence ID" value="KFN45722.1"/>
    <property type="molecule type" value="Genomic_DNA"/>
</dbReference>
<dbReference type="RefSeq" id="WP_034212916.1">
    <property type="nucleotide sequence ID" value="NZ_AVCK01000024.1"/>
</dbReference>
<keyword evidence="3" id="KW-1185">Reference proteome</keyword>
<comment type="caution">
    <text evidence="2">The sequence shown here is derived from an EMBL/GenBank/DDBJ whole genome shotgun (WGS) entry which is preliminary data.</text>
</comment>
<dbReference type="OrthoDB" id="5939597at2"/>
<dbReference type="STRING" id="1384056.N787_12175"/>
<evidence type="ECO:0000256" key="1">
    <source>
        <dbReference type="SAM" id="SignalP"/>
    </source>
</evidence>
<protein>
    <recommendedName>
        <fullName evidence="4">Haemolysin activator HlyB C-terminal domain-containing protein</fullName>
    </recommendedName>
</protein>
<dbReference type="Proteomes" id="UP000029393">
    <property type="component" value="Unassembled WGS sequence"/>
</dbReference>
<dbReference type="AlphaFoldDB" id="A0A091B2D0"/>
<sequence>MNPLLRHAIVLLLALSGAQALAQAPSPLVVPEQDDGTTALPIIRNNQVEGFLLIESGLGAANPARSSLDRLLGRNATPSVGAGITFPFDGGRRLSTSLALETNPTIGLLCNGNAESRSFGALAQHCMVANLAPSPTTPIALARPGVRAEARLDGNDGALSASLGLSRFDAQAPLALPGAVPLAGRVSTDLMLSLRGNEYEQEDIGLLGELKVGETGWVSIGGTLARARIVSAAQLPGALPPQWNTGTLTLSGGVGNFGGEVIGRVIELPGTNTRYSDVGLGVTWRAPWRGRLSVGAANLNAQGQNPFSLADEDQEESRVPYIRYEQDL</sequence>
<name>A0A091B2D0_9GAMM</name>
<organism evidence="2 3">
    <name type="scientific">Arenimonas metalli CF5-1</name>
    <dbReference type="NCBI Taxonomy" id="1384056"/>
    <lineage>
        <taxon>Bacteria</taxon>
        <taxon>Pseudomonadati</taxon>
        <taxon>Pseudomonadota</taxon>
        <taxon>Gammaproteobacteria</taxon>
        <taxon>Lysobacterales</taxon>
        <taxon>Lysobacteraceae</taxon>
        <taxon>Arenimonas</taxon>
    </lineage>
</organism>
<keyword evidence="1" id="KW-0732">Signal</keyword>